<proteinExistence type="predicted"/>
<dbReference type="HOGENOM" id="CLU_007383_10_6_1"/>
<dbReference type="SUPFAM" id="SSF51735">
    <property type="entry name" value="NAD(P)-binding Rossmann-fold domains"/>
    <property type="match status" value="1"/>
</dbReference>
<dbReference type="STRING" id="692275.M3C8F1"/>
<dbReference type="PANTHER" id="PTHR43162:SF1">
    <property type="entry name" value="PRESTALK A DIFFERENTIATION PROTEIN A"/>
    <property type="match status" value="1"/>
</dbReference>
<dbReference type="Proteomes" id="UP000016931">
    <property type="component" value="Unassembled WGS sequence"/>
</dbReference>
<feature type="region of interest" description="Disordered" evidence="1">
    <location>
        <begin position="72"/>
        <end position="93"/>
    </location>
</feature>
<name>M3C8F1_SPHMS</name>
<dbReference type="InterPro" id="IPR051604">
    <property type="entry name" value="Ergot_Alk_Oxidoreductase"/>
</dbReference>
<evidence type="ECO:0000259" key="2">
    <source>
        <dbReference type="Pfam" id="PF05368"/>
    </source>
</evidence>
<dbReference type="AlphaFoldDB" id="M3C8F1"/>
<dbReference type="Pfam" id="PF05368">
    <property type="entry name" value="NmrA"/>
    <property type="match status" value="1"/>
</dbReference>
<dbReference type="EMBL" id="KB456272">
    <property type="protein sequence ID" value="EMF08170.1"/>
    <property type="molecule type" value="Genomic_DNA"/>
</dbReference>
<dbReference type="RefSeq" id="XP_016756291.1">
    <property type="nucleotide sequence ID" value="XM_016907865.1"/>
</dbReference>
<evidence type="ECO:0000313" key="4">
    <source>
        <dbReference type="Proteomes" id="UP000016931"/>
    </source>
</evidence>
<dbReference type="eggNOG" id="ENOG502RYYU">
    <property type="taxonomic scope" value="Eukaryota"/>
</dbReference>
<dbReference type="InterPro" id="IPR036291">
    <property type="entry name" value="NAD(P)-bd_dom_sf"/>
</dbReference>
<dbReference type="OrthoDB" id="419598at2759"/>
<sequence length="334" mass="37865">MTILITGSRGKTSSQLLPILSSHPNHNASEPLLLTSRHPEIPIPNQTHRPVVKLNYFFPETFSNPFCHDALDTQRKQQQQQHDDSLVEKKDDEEGLGDVKAMYLVGIDRVYDASEKIVPFVRLARESGVKRIVVLSAWEVERGEARMMGGVHEEVAGGGGGGDCEEGGRMVWPEWVVVRPHFFMENFKEGYHLHTIKHENRIYSAAQDGKVAFISAFDIANVATHALLDDDKRKLNKDYIITGREALDYDEVAAIFTKILGRRIIHVRLSRNAFENFLRERGGLEPDFANYMADLDVRVARGEGARITNEVKKVTGKQPKSLEEWVGEFREVWC</sequence>
<dbReference type="GeneID" id="27905002"/>
<gene>
    <name evidence="3" type="ORF">SEPMUDRAFT_159671</name>
</gene>
<protein>
    <submittedName>
        <fullName evidence="3">NAD(P)-binding protein</fullName>
    </submittedName>
</protein>
<dbReference type="OMA" id="ITWARID"/>
<dbReference type="PANTHER" id="PTHR43162">
    <property type="match status" value="1"/>
</dbReference>
<feature type="domain" description="NmrA-like" evidence="2">
    <location>
        <begin position="177"/>
        <end position="277"/>
    </location>
</feature>
<reference evidence="3 4" key="1">
    <citation type="journal article" date="2012" name="PLoS Pathog.">
        <title>Diverse lifestyles and strategies of plant pathogenesis encoded in the genomes of eighteen Dothideomycetes fungi.</title>
        <authorList>
            <person name="Ohm R.A."/>
            <person name="Feau N."/>
            <person name="Henrissat B."/>
            <person name="Schoch C.L."/>
            <person name="Horwitz B.A."/>
            <person name="Barry K.W."/>
            <person name="Condon B.J."/>
            <person name="Copeland A.C."/>
            <person name="Dhillon B."/>
            <person name="Glaser F."/>
            <person name="Hesse C.N."/>
            <person name="Kosti I."/>
            <person name="LaButti K."/>
            <person name="Lindquist E.A."/>
            <person name="Lucas S."/>
            <person name="Salamov A.A."/>
            <person name="Bradshaw R.E."/>
            <person name="Ciuffetti L."/>
            <person name="Hamelin R.C."/>
            <person name="Kema G.H.J."/>
            <person name="Lawrence C."/>
            <person name="Scott J.A."/>
            <person name="Spatafora J.W."/>
            <person name="Turgeon B.G."/>
            <person name="de Wit P.J.G.M."/>
            <person name="Zhong S."/>
            <person name="Goodwin S.B."/>
            <person name="Grigoriev I.V."/>
        </authorList>
    </citation>
    <scope>NUCLEOTIDE SEQUENCE [LARGE SCALE GENOMIC DNA]</scope>
    <source>
        <strain evidence="3 4">SO2202</strain>
    </source>
</reference>
<accession>M3C8F1</accession>
<organism evidence="3 4">
    <name type="scientific">Sphaerulina musiva (strain SO2202)</name>
    <name type="common">Poplar stem canker fungus</name>
    <name type="synonym">Septoria musiva</name>
    <dbReference type="NCBI Taxonomy" id="692275"/>
    <lineage>
        <taxon>Eukaryota</taxon>
        <taxon>Fungi</taxon>
        <taxon>Dikarya</taxon>
        <taxon>Ascomycota</taxon>
        <taxon>Pezizomycotina</taxon>
        <taxon>Dothideomycetes</taxon>
        <taxon>Dothideomycetidae</taxon>
        <taxon>Mycosphaerellales</taxon>
        <taxon>Mycosphaerellaceae</taxon>
        <taxon>Sphaerulina</taxon>
    </lineage>
</organism>
<keyword evidence="4" id="KW-1185">Reference proteome</keyword>
<dbReference type="InterPro" id="IPR008030">
    <property type="entry name" value="NmrA-like"/>
</dbReference>
<dbReference type="Gene3D" id="3.40.50.720">
    <property type="entry name" value="NAD(P)-binding Rossmann-like Domain"/>
    <property type="match status" value="1"/>
</dbReference>
<evidence type="ECO:0000256" key="1">
    <source>
        <dbReference type="SAM" id="MobiDB-lite"/>
    </source>
</evidence>
<feature type="compositionally biased region" description="Basic and acidic residues" evidence="1">
    <location>
        <begin position="72"/>
        <end position="92"/>
    </location>
</feature>
<evidence type="ECO:0000313" key="3">
    <source>
        <dbReference type="EMBL" id="EMF08170.1"/>
    </source>
</evidence>